<keyword evidence="8" id="KW-1185">Reference proteome</keyword>
<accession>A0A1H0TZI6</accession>
<dbReference type="RefSeq" id="WP_090853131.1">
    <property type="nucleotide sequence ID" value="NZ_FNJU01000004.1"/>
</dbReference>
<keyword evidence="4 5" id="KW-1133">Transmembrane helix</keyword>
<dbReference type="OrthoDB" id="27330at2"/>
<dbReference type="PANTHER" id="PTHR33392:SF6">
    <property type="entry name" value="POLYISOPRENYL-TEICHOIC ACID--PEPTIDOGLYCAN TEICHOIC ACID TRANSFERASE TAGU"/>
    <property type="match status" value="1"/>
</dbReference>
<evidence type="ECO:0000256" key="2">
    <source>
        <dbReference type="ARBA" id="ARBA00022692"/>
    </source>
</evidence>
<evidence type="ECO:0000259" key="6">
    <source>
        <dbReference type="Pfam" id="PF03816"/>
    </source>
</evidence>
<proteinExistence type="inferred from homology"/>
<sequence>MDRSSRKKKKSKKWLKIIASIIGVIILAIVGYSVYLYQNLASTVDSMHEERTPSSKRETEFDLSKGDPISFLLMGVDERTGDRGRADSLIVVTLNPNTDSMNMLSIPRDTYVEIEGRGMDKVNHSYAFGGTDLTLTTVEKFLDIPIDYYVKVNMESFKDIVDTLGGVTVNNTKAFSYEGKNFNEGSITLNGESALAYARVREIDSDFGRQDRQREVIRAIIEKGASPAVVTKIDDLLAVAGGNIKTNMTFKEMQSVQANYADARHNNNQTMIKGTGQKINGIYYYVVPEEERQAVISTLKTNLELN</sequence>
<dbReference type="InterPro" id="IPR050922">
    <property type="entry name" value="LytR/CpsA/Psr_CW_biosynth"/>
</dbReference>
<protein>
    <submittedName>
        <fullName evidence="7">Cell envelope-related function transcriptional attenuator common domain-containing protein</fullName>
    </submittedName>
</protein>
<reference evidence="8" key="1">
    <citation type="submission" date="2016-10" db="EMBL/GenBank/DDBJ databases">
        <authorList>
            <person name="Varghese N."/>
            <person name="Submissions S."/>
        </authorList>
    </citation>
    <scope>NUCLEOTIDE SEQUENCE [LARGE SCALE GENOMIC DNA]</scope>
    <source>
        <strain evidence="8">IBRC-M10078</strain>
    </source>
</reference>
<dbReference type="Proteomes" id="UP000199159">
    <property type="component" value="Unassembled WGS sequence"/>
</dbReference>
<organism evidence="7 8">
    <name type="scientific">Litchfieldia salsa</name>
    <dbReference type="NCBI Taxonomy" id="930152"/>
    <lineage>
        <taxon>Bacteria</taxon>
        <taxon>Bacillati</taxon>
        <taxon>Bacillota</taxon>
        <taxon>Bacilli</taxon>
        <taxon>Bacillales</taxon>
        <taxon>Bacillaceae</taxon>
        <taxon>Litchfieldia</taxon>
    </lineage>
</organism>
<dbReference type="PANTHER" id="PTHR33392">
    <property type="entry name" value="POLYISOPRENYL-TEICHOIC ACID--PEPTIDOGLYCAN TEICHOIC ACID TRANSFERASE TAGU"/>
    <property type="match status" value="1"/>
</dbReference>
<evidence type="ECO:0000313" key="8">
    <source>
        <dbReference type="Proteomes" id="UP000199159"/>
    </source>
</evidence>
<evidence type="ECO:0000313" key="7">
    <source>
        <dbReference type="EMBL" id="SDP59482.1"/>
    </source>
</evidence>
<dbReference type="STRING" id="930152.SAMN05216565_10453"/>
<feature type="transmembrane region" description="Helical" evidence="5">
    <location>
        <begin position="14"/>
        <end position="37"/>
    </location>
</feature>
<dbReference type="Pfam" id="PF03816">
    <property type="entry name" value="LytR_cpsA_psr"/>
    <property type="match status" value="1"/>
</dbReference>
<keyword evidence="3" id="KW-0735">Signal-anchor</keyword>
<name>A0A1H0TZI6_9BACI</name>
<comment type="similarity">
    <text evidence="1">Belongs to the LytR/CpsA/Psr (LCP) family.</text>
</comment>
<evidence type="ECO:0000256" key="4">
    <source>
        <dbReference type="ARBA" id="ARBA00022989"/>
    </source>
</evidence>
<feature type="domain" description="Cell envelope-related transcriptional attenuator" evidence="6">
    <location>
        <begin position="85"/>
        <end position="224"/>
    </location>
</feature>
<keyword evidence="5" id="KW-0472">Membrane</keyword>
<dbReference type="AlphaFoldDB" id="A0A1H0TZI6"/>
<dbReference type="Gene3D" id="3.40.630.190">
    <property type="entry name" value="LCP protein"/>
    <property type="match status" value="1"/>
</dbReference>
<keyword evidence="2 5" id="KW-0812">Transmembrane</keyword>
<gene>
    <name evidence="7" type="ORF">SAMN05216565_10453</name>
</gene>
<dbReference type="NCBIfam" id="TIGR00350">
    <property type="entry name" value="lytR_cpsA_psr"/>
    <property type="match status" value="1"/>
</dbReference>
<evidence type="ECO:0000256" key="5">
    <source>
        <dbReference type="SAM" id="Phobius"/>
    </source>
</evidence>
<evidence type="ECO:0000256" key="1">
    <source>
        <dbReference type="ARBA" id="ARBA00006068"/>
    </source>
</evidence>
<dbReference type="GO" id="GO:0071555">
    <property type="term" value="P:cell wall organization"/>
    <property type="evidence" value="ECO:0007669"/>
    <property type="project" value="UniProtKB-KW"/>
</dbReference>
<dbReference type="EMBL" id="FNJU01000004">
    <property type="protein sequence ID" value="SDP59482.1"/>
    <property type="molecule type" value="Genomic_DNA"/>
</dbReference>
<dbReference type="InterPro" id="IPR004474">
    <property type="entry name" value="LytR_CpsA_psr"/>
</dbReference>
<evidence type="ECO:0000256" key="3">
    <source>
        <dbReference type="ARBA" id="ARBA00022968"/>
    </source>
</evidence>